<evidence type="ECO:0000313" key="1">
    <source>
        <dbReference type="EMBL" id="ERI78523.1"/>
    </source>
</evidence>
<protein>
    <recommendedName>
        <fullName evidence="3">Secreted protein</fullName>
    </recommendedName>
</protein>
<proteinExistence type="predicted"/>
<evidence type="ECO:0000313" key="2">
    <source>
        <dbReference type="Proteomes" id="UP000016491"/>
    </source>
</evidence>
<sequence length="64" mass="7723">MLICLRFRKSLKVLLLIIKSPCYLVCDIGARFSDVEQFRGARCLYTKKYRLYYKLKDMNFQSYV</sequence>
<reference evidence="1 2" key="1">
    <citation type="submission" date="2013-07" db="EMBL/GenBank/DDBJ databases">
        <authorList>
            <person name="Weinstock G."/>
            <person name="Sodergren E."/>
            <person name="Wylie T."/>
            <person name="Fulton L."/>
            <person name="Fulton R."/>
            <person name="Fronick C."/>
            <person name="O'Laughlin M."/>
            <person name="Godfrey J."/>
            <person name="Miner T."/>
            <person name="Herter B."/>
            <person name="Appelbaum E."/>
            <person name="Cordes M."/>
            <person name="Lek S."/>
            <person name="Wollam A."/>
            <person name="Pepin K.H."/>
            <person name="Palsikar V.B."/>
            <person name="Mitreva M."/>
            <person name="Wilson R.K."/>
        </authorList>
    </citation>
    <scope>NUCLEOTIDE SEQUENCE [LARGE SCALE GENOMIC DNA]</scope>
    <source>
        <strain evidence="1 2">ATCC 14940</strain>
    </source>
</reference>
<dbReference type="AlphaFoldDB" id="A0ABC9TZZ3"/>
<organism evidence="1 2">
    <name type="scientific">[Clostridium] symbiosum ATCC 14940</name>
    <dbReference type="NCBI Taxonomy" id="411472"/>
    <lineage>
        <taxon>Bacteria</taxon>
        <taxon>Bacillati</taxon>
        <taxon>Bacillota</taxon>
        <taxon>Clostridia</taxon>
        <taxon>Lachnospirales</taxon>
        <taxon>Lachnospiraceae</taxon>
        <taxon>Otoolea</taxon>
    </lineage>
</organism>
<dbReference type="EMBL" id="AWSU01000118">
    <property type="protein sequence ID" value="ERI78523.1"/>
    <property type="molecule type" value="Genomic_DNA"/>
</dbReference>
<evidence type="ECO:0008006" key="3">
    <source>
        <dbReference type="Google" id="ProtNLM"/>
    </source>
</evidence>
<dbReference type="Proteomes" id="UP000016491">
    <property type="component" value="Unassembled WGS sequence"/>
</dbReference>
<accession>A0ABC9TZZ3</accession>
<comment type="caution">
    <text evidence="1">The sequence shown here is derived from an EMBL/GenBank/DDBJ whole genome shotgun (WGS) entry which is preliminary data.</text>
</comment>
<gene>
    <name evidence="1" type="ORF">CLOSYM_01444</name>
</gene>
<name>A0ABC9TZZ3_CLOSY</name>